<dbReference type="Pfam" id="PF03466">
    <property type="entry name" value="LysR_substrate"/>
    <property type="match status" value="1"/>
</dbReference>
<dbReference type="InterPro" id="IPR058163">
    <property type="entry name" value="LysR-type_TF_proteobact-type"/>
</dbReference>
<evidence type="ECO:0000259" key="5">
    <source>
        <dbReference type="PROSITE" id="PS50931"/>
    </source>
</evidence>
<dbReference type="AlphaFoldDB" id="A0A231G0U6"/>
<dbReference type="CDD" id="cd08422">
    <property type="entry name" value="PBP2_CrgA_like"/>
    <property type="match status" value="1"/>
</dbReference>
<dbReference type="PANTHER" id="PTHR30537:SF5">
    <property type="entry name" value="HTH-TYPE TRANSCRIPTIONAL ACTIVATOR TTDR-RELATED"/>
    <property type="match status" value="1"/>
</dbReference>
<dbReference type="SUPFAM" id="SSF53850">
    <property type="entry name" value="Periplasmic binding protein-like II"/>
    <property type="match status" value="1"/>
</dbReference>
<dbReference type="PANTHER" id="PTHR30537">
    <property type="entry name" value="HTH-TYPE TRANSCRIPTIONAL REGULATOR"/>
    <property type="match status" value="1"/>
</dbReference>
<comment type="similarity">
    <text evidence="1">Belongs to the LysR transcriptional regulatory family.</text>
</comment>
<dbReference type="InterPro" id="IPR036390">
    <property type="entry name" value="WH_DNA-bd_sf"/>
</dbReference>
<keyword evidence="2" id="KW-0805">Transcription regulation</keyword>
<accession>A0A231G0U6</accession>
<evidence type="ECO:0000256" key="1">
    <source>
        <dbReference type="ARBA" id="ARBA00009437"/>
    </source>
</evidence>
<sequence>MPRIVVLYWSWRHAHGSTALAGTQLQGHHMVLPVMLAFALDYTFIIVSMQWQGMWWRSTYRERFMDRHLALQCFCRVVETGGFAAAARDLDYSPSMVNKYIVHLEEWTGSRLLARTTRRMQLTEAGEQFYAYCRRVLDDTESTLGEIRAARGELSGRLVLAVPVSLTLAFLNDHLHAFQAAYPGIELELRLSDRPVDLVRDGIDVALRGQAQLDDSSLIAVPLMVIERAVAAAPDYWRQYGKPEHPSGLACHNCLPYLLGSDATRWHFDGPGGSQIVEIRGNFRADNSLMLIDAMLRGVGVGLVPRVMMRTEITEGRLEVALEDWRAEPRKMFAIYPSREHLPERVRTLLHFLKERLDAAGG</sequence>
<evidence type="ECO:0000256" key="3">
    <source>
        <dbReference type="ARBA" id="ARBA00023125"/>
    </source>
</evidence>
<dbReference type="Pfam" id="PF00126">
    <property type="entry name" value="HTH_1"/>
    <property type="match status" value="1"/>
</dbReference>
<dbReference type="InterPro" id="IPR036388">
    <property type="entry name" value="WH-like_DNA-bd_sf"/>
</dbReference>
<protein>
    <submittedName>
        <fullName evidence="6">DNA-binding transcriptional regulator, LysR family</fullName>
    </submittedName>
</protein>
<feature type="domain" description="HTH lysR-type" evidence="5">
    <location>
        <begin position="71"/>
        <end position="123"/>
    </location>
</feature>
<dbReference type="InterPro" id="IPR005119">
    <property type="entry name" value="LysR_subst-bd"/>
</dbReference>
<evidence type="ECO:0000256" key="4">
    <source>
        <dbReference type="ARBA" id="ARBA00023163"/>
    </source>
</evidence>
<reference evidence="7" key="1">
    <citation type="submission" date="2016-10" db="EMBL/GenBank/DDBJ databases">
        <authorList>
            <person name="Varghese N."/>
            <person name="Submissions S."/>
        </authorList>
    </citation>
    <scope>NUCLEOTIDE SEQUENCE [LARGE SCALE GENOMIC DNA]</scope>
    <source>
        <strain evidence="7">BS3660</strain>
    </source>
</reference>
<evidence type="ECO:0000313" key="6">
    <source>
        <dbReference type="EMBL" id="SEC20737.1"/>
    </source>
</evidence>
<proteinExistence type="inferred from homology"/>
<evidence type="ECO:0000256" key="2">
    <source>
        <dbReference type="ARBA" id="ARBA00023015"/>
    </source>
</evidence>
<dbReference type="Proteomes" id="UP000198542">
    <property type="component" value="Unassembled WGS sequence"/>
</dbReference>
<keyword evidence="3 6" id="KW-0238">DNA-binding</keyword>
<dbReference type="FunFam" id="1.10.10.10:FF:000001">
    <property type="entry name" value="LysR family transcriptional regulator"/>
    <property type="match status" value="1"/>
</dbReference>
<name>A0A231G0U6_PSEJE</name>
<dbReference type="EMBL" id="FNTC01000002">
    <property type="protein sequence ID" value="SEC20737.1"/>
    <property type="molecule type" value="Genomic_DNA"/>
</dbReference>
<dbReference type="PROSITE" id="PS50931">
    <property type="entry name" value="HTH_LYSR"/>
    <property type="match status" value="1"/>
</dbReference>
<dbReference type="Gene3D" id="3.40.190.290">
    <property type="match status" value="1"/>
</dbReference>
<dbReference type="Gene3D" id="1.10.10.10">
    <property type="entry name" value="Winged helix-like DNA-binding domain superfamily/Winged helix DNA-binding domain"/>
    <property type="match status" value="1"/>
</dbReference>
<organism evidence="6 7">
    <name type="scientific">Pseudomonas jessenii</name>
    <dbReference type="NCBI Taxonomy" id="77298"/>
    <lineage>
        <taxon>Bacteria</taxon>
        <taxon>Pseudomonadati</taxon>
        <taxon>Pseudomonadota</taxon>
        <taxon>Gammaproteobacteria</taxon>
        <taxon>Pseudomonadales</taxon>
        <taxon>Pseudomonadaceae</taxon>
        <taxon>Pseudomonas</taxon>
    </lineage>
</organism>
<dbReference type="RefSeq" id="WP_090454873.1">
    <property type="nucleotide sequence ID" value="NZ_FNTC01000002.1"/>
</dbReference>
<dbReference type="GO" id="GO:0006351">
    <property type="term" value="P:DNA-templated transcription"/>
    <property type="evidence" value="ECO:0007669"/>
    <property type="project" value="TreeGrafter"/>
</dbReference>
<dbReference type="GO" id="GO:0043565">
    <property type="term" value="F:sequence-specific DNA binding"/>
    <property type="evidence" value="ECO:0007669"/>
    <property type="project" value="TreeGrafter"/>
</dbReference>
<evidence type="ECO:0000313" key="7">
    <source>
        <dbReference type="Proteomes" id="UP000198542"/>
    </source>
</evidence>
<dbReference type="SUPFAM" id="SSF46785">
    <property type="entry name" value="Winged helix' DNA-binding domain"/>
    <property type="match status" value="1"/>
</dbReference>
<dbReference type="GO" id="GO:0003700">
    <property type="term" value="F:DNA-binding transcription factor activity"/>
    <property type="evidence" value="ECO:0007669"/>
    <property type="project" value="InterPro"/>
</dbReference>
<keyword evidence="7" id="KW-1185">Reference proteome</keyword>
<gene>
    <name evidence="6" type="ORF">SAMN04490187_3551</name>
</gene>
<keyword evidence="4" id="KW-0804">Transcription</keyword>
<dbReference type="InterPro" id="IPR000847">
    <property type="entry name" value="LysR_HTH_N"/>
</dbReference>